<gene>
    <name evidence="1" type="ORF">CAZ10_09520</name>
</gene>
<comment type="caution">
    <text evidence="1">The sequence shown here is derived from an EMBL/GenBank/DDBJ whole genome shotgun (WGS) entry which is preliminary data.</text>
</comment>
<reference evidence="1 2" key="1">
    <citation type="submission" date="2017-05" db="EMBL/GenBank/DDBJ databases">
        <authorList>
            <person name="Song R."/>
            <person name="Chenine A.L."/>
            <person name="Ruprecht R.M."/>
        </authorList>
    </citation>
    <scope>NUCLEOTIDE SEQUENCE [LARGE SCALE GENOMIC DNA]</scope>
    <source>
        <strain evidence="1 2">S567_C10_BS</strain>
    </source>
</reference>
<dbReference type="Proteomes" id="UP000194857">
    <property type="component" value="Unassembled WGS sequence"/>
</dbReference>
<dbReference type="EMBL" id="NFFZ01000004">
    <property type="protein sequence ID" value="OTI63419.1"/>
    <property type="molecule type" value="Genomic_DNA"/>
</dbReference>
<dbReference type="Gene3D" id="2.30.130.30">
    <property type="entry name" value="Hypothetical protein"/>
    <property type="match status" value="1"/>
</dbReference>
<dbReference type="SUPFAM" id="SSF88697">
    <property type="entry name" value="PUA domain-like"/>
    <property type="match status" value="1"/>
</dbReference>
<sequence length="122" mass="14067">MIIYLNKDIENRTRHTKFRGRFLIHASQTMTRNYWLEAIHFAHNACGVPVDKLKSICDYDRLQLGGFIGSVELVDSLDASESPWYMGEKGFLLRDPKPVPFVRYSGKLGFFDVPQELFPKGL</sequence>
<dbReference type="InterPro" id="IPR015947">
    <property type="entry name" value="PUA-like_sf"/>
</dbReference>
<proteinExistence type="predicted"/>
<evidence type="ECO:0008006" key="3">
    <source>
        <dbReference type="Google" id="ProtNLM"/>
    </source>
</evidence>
<evidence type="ECO:0000313" key="2">
    <source>
        <dbReference type="Proteomes" id="UP000194857"/>
    </source>
</evidence>
<dbReference type="AlphaFoldDB" id="A0A241XSF2"/>
<evidence type="ECO:0000313" key="1">
    <source>
        <dbReference type="EMBL" id="OTI63419.1"/>
    </source>
</evidence>
<protein>
    <recommendedName>
        <fullName evidence="3">ASCH domain-containing protein</fullName>
    </recommendedName>
</protein>
<name>A0A241XSF2_PSEAI</name>
<organism evidence="1 2">
    <name type="scientific">Pseudomonas aeruginosa</name>
    <dbReference type="NCBI Taxonomy" id="287"/>
    <lineage>
        <taxon>Bacteria</taxon>
        <taxon>Pseudomonadati</taxon>
        <taxon>Pseudomonadota</taxon>
        <taxon>Gammaproteobacteria</taxon>
        <taxon>Pseudomonadales</taxon>
        <taxon>Pseudomonadaceae</taxon>
        <taxon>Pseudomonas</taxon>
    </lineage>
</organism>
<accession>A0A241XSF2</accession>